<protein>
    <submittedName>
        <fullName evidence="1">Uncharacterized protein</fullName>
    </submittedName>
</protein>
<proteinExistence type="predicted"/>
<dbReference type="Proteomes" id="UP000265566">
    <property type="component" value="Chromosome 1"/>
</dbReference>
<reference evidence="1" key="1">
    <citation type="journal article" date="2018" name="Nat. Plants">
        <title>Whole-genome landscape of Medicago truncatula symbiotic genes.</title>
        <authorList>
            <person name="Pecrix Y."/>
            <person name="Gamas P."/>
            <person name="Carrere S."/>
        </authorList>
    </citation>
    <scope>NUCLEOTIDE SEQUENCE</scope>
    <source>
        <tissue evidence="1">Leaves</tissue>
    </source>
</reference>
<sequence>MSSTIPQILPNPDLGFKVIVTKEEFNLFHNIDRQLFIRLVLELGREISESINVMAFLMCIEMISKEFNLVAKILKHWSNVMLNMLADEAVFILDCIVSSPYPNDCVREKKLPLIQHILHHNATFEFFHEKRLELITDVTKYINEVCIRAFTDIIEHVIYNGVTEQQELYRANLYGTASLPTHMLPQAAYYTPNDCPIVPQEIDDRTLFITFSRGYPVSENELRYFFSRSLSYPFIISTLFHLPTFFLLKKLVFELIPKIFFYSEIYV</sequence>
<accession>A0A396JEP0</accession>
<name>A0A396JEP0_MEDTR</name>
<comment type="caution">
    <text evidence="1">The sequence shown here is derived from an EMBL/GenBank/DDBJ whole genome shotgun (WGS) entry which is preliminary data.</text>
</comment>
<dbReference type="AlphaFoldDB" id="A0A396JEP0"/>
<dbReference type="PANTHER" id="PTHR33527:SF28">
    <property type="entry name" value="GB|AAD43168.1"/>
    <property type="match status" value="1"/>
</dbReference>
<dbReference type="Gramene" id="rna96">
    <property type="protein sequence ID" value="RHN76726.1"/>
    <property type="gene ID" value="gene96"/>
</dbReference>
<organism evidence="1">
    <name type="scientific">Medicago truncatula</name>
    <name type="common">Barrel medic</name>
    <name type="synonym">Medicago tribuloides</name>
    <dbReference type="NCBI Taxonomy" id="3880"/>
    <lineage>
        <taxon>Eukaryota</taxon>
        <taxon>Viridiplantae</taxon>
        <taxon>Streptophyta</taxon>
        <taxon>Embryophyta</taxon>
        <taxon>Tracheophyta</taxon>
        <taxon>Spermatophyta</taxon>
        <taxon>Magnoliopsida</taxon>
        <taxon>eudicotyledons</taxon>
        <taxon>Gunneridae</taxon>
        <taxon>Pentapetalae</taxon>
        <taxon>rosids</taxon>
        <taxon>fabids</taxon>
        <taxon>Fabales</taxon>
        <taxon>Fabaceae</taxon>
        <taxon>Papilionoideae</taxon>
        <taxon>50 kb inversion clade</taxon>
        <taxon>NPAAA clade</taxon>
        <taxon>Hologalegina</taxon>
        <taxon>IRL clade</taxon>
        <taxon>Trifolieae</taxon>
        <taxon>Medicago</taxon>
    </lineage>
</organism>
<dbReference type="PANTHER" id="PTHR33527">
    <property type="entry name" value="OS07G0274300 PROTEIN"/>
    <property type="match status" value="1"/>
</dbReference>
<evidence type="ECO:0000313" key="1">
    <source>
        <dbReference type="EMBL" id="RHN76726.1"/>
    </source>
</evidence>
<dbReference type="EMBL" id="PSQE01000001">
    <property type="protein sequence ID" value="RHN76726.1"/>
    <property type="molecule type" value="Genomic_DNA"/>
</dbReference>
<gene>
    <name evidence="1" type="ORF">MtrunA17_Chr1g0147031</name>
</gene>